<dbReference type="EMBL" id="BSOW01000001">
    <property type="protein sequence ID" value="GLR83554.1"/>
    <property type="molecule type" value="Genomic_DNA"/>
</dbReference>
<keyword evidence="3" id="KW-1185">Reference proteome</keyword>
<feature type="chain" id="PRO_5046931512" description="DUF3617 family protein" evidence="1">
    <location>
        <begin position="27"/>
        <end position="144"/>
    </location>
</feature>
<sequence length="144" mass="15086">MQPAGMMRAIVGALLGLTAATPTAWAQSYPASGKIGYLQEWEIAGSLAKAATRPADYSGTVTLRHIGLCSVNGVEQKQARMQLRVSSGRLEGTLIMDDDECRVVASGSSGSGLLTCHSGQDIPINLLIGKAVETETSDRVGRNP</sequence>
<name>A0ABQ6ARL8_9BRAD</name>
<organism evidence="2 3">
    <name type="scientific">Bradyrhizobium iriomotense</name>
    <dbReference type="NCBI Taxonomy" id="441950"/>
    <lineage>
        <taxon>Bacteria</taxon>
        <taxon>Pseudomonadati</taxon>
        <taxon>Pseudomonadota</taxon>
        <taxon>Alphaproteobacteria</taxon>
        <taxon>Hyphomicrobiales</taxon>
        <taxon>Nitrobacteraceae</taxon>
        <taxon>Bradyrhizobium</taxon>
    </lineage>
</organism>
<dbReference type="RefSeq" id="WP_284260273.1">
    <property type="nucleotide sequence ID" value="NZ_BSOW01000001.1"/>
</dbReference>
<evidence type="ECO:0000313" key="2">
    <source>
        <dbReference type="EMBL" id="GLR83554.1"/>
    </source>
</evidence>
<reference evidence="3" key="1">
    <citation type="journal article" date="2019" name="Int. J. Syst. Evol. Microbiol.">
        <title>The Global Catalogue of Microorganisms (GCM) 10K type strain sequencing project: providing services to taxonomists for standard genome sequencing and annotation.</title>
        <authorList>
            <consortium name="The Broad Institute Genomics Platform"/>
            <consortium name="The Broad Institute Genome Sequencing Center for Infectious Disease"/>
            <person name="Wu L."/>
            <person name="Ma J."/>
        </authorList>
    </citation>
    <scope>NUCLEOTIDE SEQUENCE [LARGE SCALE GENOMIC DNA]</scope>
    <source>
        <strain evidence="3">NBRC 102520</strain>
    </source>
</reference>
<gene>
    <name evidence="2" type="ORF">GCM10007857_02640</name>
</gene>
<keyword evidence="1" id="KW-0732">Signal</keyword>
<protein>
    <recommendedName>
        <fullName evidence="4">DUF3617 family protein</fullName>
    </recommendedName>
</protein>
<accession>A0ABQ6ARL8</accession>
<evidence type="ECO:0000256" key="1">
    <source>
        <dbReference type="SAM" id="SignalP"/>
    </source>
</evidence>
<evidence type="ECO:0000313" key="3">
    <source>
        <dbReference type="Proteomes" id="UP001156905"/>
    </source>
</evidence>
<evidence type="ECO:0008006" key="4">
    <source>
        <dbReference type="Google" id="ProtNLM"/>
    </source>
</evidence>
<dbReference type="Proteomes" id="UP001156905">
    <property type="component" value="Unassembled WGS sequence"/>
</dbReference>
<proteinExistence type="predicted"/>
<comment type="caution">
    <text evidence="2">The sequence shown here is derived from an EMBL/GenBank/DDBJ whole genome shotgun (WGS) entry which is preliminary data.</text>
</comment>
<feature type="signal peptide" evidence="1">
    <location>
        <begin position="1"/>
        <end position="26"/>
    </location>
</feature>